<comment type="caution">
    <text evidence="1">The sequence shown here is derived from an EMBL/GenBank/DDBJ whole genome shotgun (WGS) entry which is preliminary data.</text>
</comment>
<dbReference type="AlphaFoldDB" id="A0A1V4KBD7"/>
<protein>
    <submittedName>
        <fullName evidence="1">Uncharacterized protein</fullName>
    </submittedName>
</protein>
<sequence>MERVSSLGHEARTAVEMFYSGPPRPQLLHSRGGLGALRHRTKAVADSHPAEWSLSSIQWKALDHSKHSSYCTQRQLQDHICKAFR</sequence>
<organism evidence="1 2">
    <name type="scientific">Patagioenas fasciata monilis</name>
    <dbReference type="NCBI Taxonomy" id="372326"/>
    <lineage>
        <taxon>Eukaryota</taxon>
        <taxon>Metazoa</taxon>
        <taxon>Chordata</taxon>
        <taxon>Craniata</taxon>
        <taxon>Vertebrata</taxon>
        <taxon>Euteleostomi</taxon>
        <taxon>Archelosauria</taxon>
        <taxon>Archosauria</taxon>
        <taxon>Dinosauria</taxon>
        <taxon>Saurischia</taxon>
        <taxon>Theropoda</taxon>
        <taxon>Coelurosauria</taxon>
        <taxon>Aves</taxon>
        <taxon>Neognathae</taxon>
        <taxon>Neoaves</taxon>
        <taxon>Columbimorphae</taxon>
        <taxon>Columbiformes</taxon>
        <taxon>Columbidae</taxon>
        <taxon>Patagioenas</taxon>
    </lineage>
</organism>
<proteinExistence type="predicted"/>
<name>A0A1V4KBD7_PATFA</name>
<evidence type="ECO:0000313" key="1">
    <source>
        <dbReference type="EMBL" id="OPJ81779.1"/>
    </source>
</evidence>
<keyword evidence="2" id="KW-1185">Reference proteome</keyword>
<gene>
    <name evidence="1" type="ORF">AV530_014331</name>
</gene>
<reference evidence="1 2" key="1">
    <citation type="submission" date="2016-02" db="EMBL/GenBank/DDBJ databases">
        <title>Band-tailed pigeon sequencing and assembly.</title>
        <authorList>
            <person name="Soares A.E."/>
            <person name="Novak B.J."/>
            <person name="Rice E.S."/>
            <person name="O'Connell B."/>
            <person name="Chang D."/>
            <person name="Weber S."/>
            <person name="Shapiro B."/>
        </authorList>
    </citation>
    <scope>NUCLEOTIDE SEQUENCE [LARGE SCALE GENOMIC DNA]</scope>
    <source>
        <strain evidence="1">BTP2013</strain>
        <tissue evidence="1">Blood</tissue>
    </source>
</reference>
<evidence type="ECO:0000313" key="2">
    <source>
        <dbReference type="Proteomes" id="UP000190648"/>
    </source>
</evidence>
<dbReference type="EMBL" id="LSYS01003958">
    <property type="protein sequence ID" value="OPJ81779.1"/>
    <property type="molecule type" value="Genomic_DNA"/>
</dbReference>
<dbReference type="Proteomes" id="UP000190648">
    <property type="component" value="Unassembled WGS sequence"/>
</dbReference>
<accession>A0A1V4KBD7</accession>